<dbReference type="GO" id="GO:0003677">
    <property type="term" value="F:DNA binding"/>
    <property type="evidence" value="ECO:0007669"/>
    <property type="project" value="InterPro"/>
</dbReference>
<dbReference type="GO" id="GO:0004803">
    <property type="term" value="F:transposase activity"/>
    <property type="evidence" value="ECO:0007669"/>
    <property type="project" value="InterPro"/>
</dbReference>
<protein>
    <submittedName>
        <fullName evidence="4">Transposase IS116/IS110/IS902 family protein</fullName>
    </submittedName>
</protein>
<name>T1CDY7_9ZZZZ</name>
<dbReference type="Pfam" id="PF01548">
    <property type="entry name" value="DEDD_Tnp_IS110"/>
    <property type="match status" value="1"/>
</dbReference>
<dbReference type="InterPro" id="IPR047650">
    <property type="entry name" value="Transpos_IS110"/>
</dbReference>
<evidence type="ECO:0000259" key="1">
    <source>
        <dbReference type="Pfam" id="PF01548"/>
    </source>
</evidence>
<sequence>MTYAVDLASQVFQVHGYDQRGQRVYTRRLKRDPFVRWCQQVPAGVCVRMEATGAAHHWGRLLQARGVRVELLPPQHVKALVIGNKTDANDADAIYEAGLRPKVRAVTVKTPVQQALQACHRLREGRVRDRTRLLNQMRGMLAEFGIVL</sequence>
<proteinExistence type="predicted"/>
<dbReference type="AlphaFoldDB" id="T1CDY7"/>
<reference evidence="4" key="1">
    <citation type="submission" date="2013-08" db="EMBL/GenBank/DDBJ databases">
        <authorList>
            <person name="Mendez C."/>
            <person name="Richter M."/>
            <person name="Ferrer M."/>
            <person name="Sanchez J."/>
        </authorList>
    </citation>
    <scope>NUCLEOTIDE SEQUENCE</scope>
</reference>
<dbReference type="EMBL" id="AUZX01000460">
    <property type="protein sequence ID" value="EQD80702.1"/>
    <property type="molecule type" value="Genomic_DNA"/>
</dbReference>
<dbReference type="EMBL" id="AUZZ01002768">
    <property type="protein sequence ID" value="EQD59047.1"/>
    <property type="molecule type" value="Genomic_DNA"/>
</dbReference>
<accession>T1CDY7</accession>
<evidence type="ECO:0000313" key="3">
    <source>
        <dbReference type="EMBL" id="EQD74790.1"/>
    </source>
</evidence>
<dbReference type="GO" id="GO:0006313">
    <property type="term" value="P:DNA transposition"/>
    <property type="evidence" value="ECO:0007669"/>
    <property type="project" value="InterPro"/>
</dbReference>
<reference evidence="4" key="2">
    <citation type="journal article" date="2014" name="ISME J.">
        <title>Microbial stratification in low pH oxic and suboxic macroscopic growths along an acid mine drainage.</title>
        <authorList>
            <person name="Mendez-Garcia C."/>
            <person name="Mesa V."/>
            <person name="Sprenger R.R."/>
            <person name="Richter M."/>
            <person name="Diez M.S."/>
            <person name="Solano J."/>
            <person name="Bargiela R."/>
            <person name="Golyshina O.V."/>
            <person name="Manteca A."/>
            <person name="Ramos J.L."/>
            <person name="Gallego J.R."/>
            <person name="Llorente I."/>
            <person name="Martins Dos Santos V.A."/>
            <person name="Jensen O.N."/>
            <person name="Pelaez A.I."/>
            <person name="Sanchez J."/>
            <person name="Ferrer M."/>
        </authorList>
    </citation>
    <scope>NUCLEOTIDE SEQUENCE</scope>
</reference>
<dbReference type="InterPro" id="IPR002525">
    <property type="entry name" value="Transp_IS110-like_N"/>
</dbReference>
<comment type="caution">
    <text evidence="4">The sequence shown here is derived from an EMBL/GenBank/DDBJ whole genome shotgun (WGS) entry which is preliminary data.</text>
</comment>
<gene>
    <name evidence="4" type="ORF">B1A_00612</name>
    <name evidence="3" type="ORF">B1B_02470</name>
    <name evidence="2" type="ORF">B2A_04136</name>
</gene>
<evidence type="ECO:0000313" key="2">
    <source>
        <dbReference type="EMBL" id="EQD59047.1"/>
    </source>
</evidence>
<dbReference type="PANTHER" id="PTHR33055:SF3">
    <property type="entry name" value="PUTATIVE TRANSPOSASE FOR IS117-RELATED"/>
    <property type="match status" value="1"/>
</dbReference>
<dbReference type="EMBL" id="AUZY01001469">
    <property type="protein sequence ID" value="EQD74790.1"/>
    <property type="molecule type" value="Genomic_DNA"/>
</dbReference>
<feature type="non-terminal residue" evidence="4">
    <location>
        <position position="148"/>
    </location>
</feature>
<dbReference type="PANTHER" id="PTHR33055">
    <property type="entry name" value="TRANSPOSASE FOR INSERTION SEQUENCE ELEMENT IS1111A"/>
    <property type="match status" value="1"/>
</dbReference>
<feature type="domain" description="Transposase IS110-like N-terminal" evidence="1">
    <location>
        <begin position="5"/>
        <end position="144"/>
    </location>
</feature>
<organism evidence="4">
    <name type="scientific">mine drainage metagenome</name>
    <dbReference type="NCBI Taxonomy" id="410659"/>
    <lineage>
        <taxon>unclassified sequences</taxon>
        <taxon>metagenomes</taxon>
        <taxon>ecological metagenomes</taxon>
    </lineage>
</organism>
<evidence type="ECO:0000313" key="4">
    <source>
        <dbReference type="EMBL" id="EQD80702.1"/>
    </source>
</evidence>